<protein>
    <submittedName>
        <fullName evidence="1">Uncharacterized protein</fullName>
    </submittedName>
</protein>
<sequence>MTAVRVYGPAGGGSGLDAAWFFGAGRGGPGTRPAAPLSPPVRRESLVPQRFPAEVWGLPGSGIITRDYV</sequence>
<dbReference type="EMBL" id="BAAALT010000183">
    <property type="protein sequence ID" value="GAA1821802.1"/>
    <property type="molecule type" value="Genomic_DNA"/>
</dbReference>
<dbReference type="Proteomes" id="UP001500218">
    <property type="component" value="Unassembled WGS sequence"/>
</dbReference>
<accession>A0ABN2MED5</accession>
<comment type="caution">
    <text evidence="1">The sequence shown here is derived from an EMBL/GenBank/DDBJ whole genome shotgun (WGS) entry which is preliminary data.</text>
</comment>
<gene>
    <name evidence="1" type="ORF">GCM10009682_47570</name>
</gene>
<name>A0ABN2MED5_9ACTN</name>
<keyword evidence="2" id="KW-1185">Reference proteome</keyword>
<reference evidence="1 2" key="1">
    <citation type="journal article" date="2019" name="Int. J. Syst. Evol. Microbiol.">
        <title>The Global Catalogue of Microorganisms (GCM) 10K type strain sequencing project: providing services to taxonomists for standard genome sequencing and annotation.</title>
        <authorList>
            <consortium name="The Broad Institute Genomics Platform"/>
            <consortium name="The Broad Institute Genome Sequencing Center for Infectious Disease"/>
            <person name="Wu L."/>
            <person name="Ma J."/>
        </authorList>
    </citation>
    <scope>NUCLEOTIDE SEQUENCE [LARGE SCALE GENOMIC DNA]</scope>
    <source>
        <strain evidence="1 2">JCM 13250</strain>
    </source>
</reference>
<evidence type="ECO:0000313" key="1">
    <source>
        <dbReference type="EMBL" id="GAA1821802.1"/>
    </source>
</evidence>
<evidence type="ECO:0000313" key="2">
    <source>
        <dbReference type="Proteomes" id="UP001500218"/>
    </source>
</evidence>
<proteinExistence type="predicted"/>
<organism evidence="1 2">
    <name type="scientific">Luedemannella flava</name>
    <dbReference type="NCBI Taxonomy" id="349316"/>
    <lineage>
        <taxon>Bacteria</taxon>
        <taxon>Bacillati</taxon>
        <taxon>Actinomycetota</taxon>
        <taxon>Actinomycetes</taxon>
        <taxon>Micromonosporales</taxon>
        <taxon>Micromonosporaceae</taxon>
        <taxon>Luedemannella</taxon>
    </lineage>
</organism>